<name>A0ABY7HIM0_9BACT</name>
<accession>A0ABY7HIM0</accession>
<keyword evidence="2" id="KW-1185">Reference proteome</keyword>
<dbReference type="EMBL" id="CP114040">
    <property type="protein sequence ID" value="WAS98900.1"/>
    <property type="molecule type" value="Genomic_DNA"/>
</dbReference>
<gene>
    <name evidence="1" type="ORF">O0S08_22445</name>
</gene>
<evidence type="ECO:0000313" key="2">
    <source>
        <dbReference type="Proteomes" id="UP001164459"/>
    </source>
</evidence>
<proteinExistence type="predicted"/>
<sequence length="364" mass="39628">MIAPRLLLLLAALAACDALPEPRFEGKHIRLGTSPGLEPCAGNLAHMDQFVARMAAEMGVAAPTGDDRFTFYWLTHDDYLAHSPCPREVTACTVVDTIYSHAAMLDHELVHLFAYDSSSFFGEGFAVAYEGLDGLILDHGEAPPPAGRRDVWSSMLSVLWFGVNYDTAGAFVADLLDRHGLPAVQAALPKLPLVPSRAGIDRIFRDEFGVPLADSVAAFTAERESCPKVAYDRKLMECDAPRIAWDGARHAEYRRLAADEPDAIGPFGSDGLLVLRSVDIPADGAYELEIVVDPRADNPVIFAEPTLSLVGCGRCDDPPAAFATTSRRRVELRAGRYSLRLHGSTRADTRVAWSITRVDDPTPR</sequence>
<evidence type="ECO:0008006" key="3">
    <source>
        <dbReference type="Google" id="ProtNLM"/>
    </source>
</evidence>
<dbReference type="PROSITE" id="PS51257">
    <property type="entry name" value="PROKAR_LIPOPROTEIN"/>
    <property type="match status" value="1"/>
</dbReference>
<dbReference type="RefSeq" id="WP_269041258.1">
    <property type="nucleotide sequence ID" value="NZ_CP114040.1"/>
</dbReference>
<dbReference type="Proteomes" id="UP001164459">
    <property type="component" value="Chromosome"/>
</dbReference>
<organism evidence="1 2">
    <name type="scientific">Nannocystis punicea</name>
    <dbReference type="NCBI Taxonomy" id="2995304"/>
    <lineage>
        <taxon>Bacteria</taxon>
        <taxon>Pseudomonadati</taxon>
        <taxon>Myxococcota</taxon>
        <taxon>Polyangia</taxon>
        <taxon>Nannocystales</taxon>
        <taxon>Nannocystaceae</taxon>
        <taxon>Nannocystis</taxon>
    </lineage>
</organism>
<reference evidence="1" key="1">
    <citation type="submission" date="2022-11" db="EMBL/GenBank/DDBJ databases">
        <title>Minimal conservation of predation-associated metabolite biosynthetic gene clusters underscores biosynthetic potential of Myxococcota including descriptions for ten novel species: Archangium lansinium sp. nov., Myxococcus landrumus sp. nov., Nannocystis bai.</title>
        <authorList>
            <person name="Ahearne A."/>
            <person name="Stevens C."/>
            <person name="Dowd S."/>
        </authorList>
    </citation>
    <scope>NUCLEOTIDE SEQUENCE</scope>
    <source>
        <strain evidence="1">Fl3</strain>
    </source>
</reference>
<protein>
    <recommendedName>
        <fullName evidence="3">Lipoprotein</fullName>
    </recommendedName>
</protein>
<evidence type="ECO:0000313" key="1">
    <source>
        <dbReference type="EMBL" id="WAS98900.1"/>
    </source>
</evidence>